<organism evidence="2 3">
    <name type="scientific">Nonomuraea roseola</name>
    <dbReference type="NCBI Taxonomy" id="46179"/>
    <lineage>
        <taxon>Bacteria</taxon>
        <taxon>Bacillati</taxon>
        <taxon>Actinomycetota</taxon>
        <taxon>Actinomycetes</taxon>
        <taxon>Streptosporangiales</taxon>
        <taxon>Streptosporangiaceae</taxon>
        <taxon>Nonomuraea</taxon>
    </lineage>
</organism>
<proteinExistence type="predicted"/>
<name>A0ABV5PWR9_9ACTN</name>
<sequence>MIVLLVNDHLLKQAWPGFVTGKLSDVAGLLVAPPLLALLLRRGADAAAVLLTGALFAAVKTTETGAEAASQAWTLVAGHSRVLADPTDLLALPALALAWWVRCHAHEVPTRTRTLIALPLAVLAVTATSAVPPVPASRDVWIEGTAIVTKVEGREIDLLSLDGGATWTPRPTRPDGRDTAQSAACVHGQGQRCYRIVKGLMKVEESDDGGRTWRPSWEVPSGRVHLLERALAPEPYDIFGRAGHDPVRPIASVTLAVQRRPGGHVVVVANGLDGVAVRNEAGAWRRLGFGRSDNVSEADATPLRRFAWQVDDENAVAVLAGLGVFALALGVSRPRRSVAITVAITVVSCACATMLPLGAGEGRGALVTGVLGILALILALITLLGLAGVAGLKARELTAAFGAGVFTALAVALPFHGWSAGWPEDHGTALGLSVVLGLATAATGLVAARRTAT</sequence>
<feature type="transmembrane region" description="Helical" evidence="1">
    <location>
        <begin position="429"/>
        <end position="448"/>
    </location>
</feature>
<feature type="transmembrane region" description="Helical" evidence="1">
    <location>
        <begin position="338"/>
        <end position="359"/>
    </location>
</feature>
<evidence type="ECO:0000313" key="2">
    <source>
        <dbReference type="EMBL" id="MFB9527503.1"/>
    </source>
</evidence>
<comment type="caution">
    <text evidence="2">The sequence shown here is derived from an EMBL/GenBank/DDBJ whole genome shotgun (WGS) entry which is preliminary data.</text>
</comment>
<dbReference type="RefSeq" id="WP_346127314.1">
    <property type="nucleotide sequence ID" value="NZ_BAAAXC010000015.1"/>
</dbReference>
<dbReference type="Proteomes" id="UP001589646">
    <property type="component" value="Unassembled WGS sequence"/>
</dbReference>
<feature type="transmembrane region" description="Helical" evidence="1">
    <location>
        <begin position="314"/>
        <end position="331"/>
    </location>
</feature>
<evidence type="ECO:0000313" key="3">
    <source>
        <dbReference type="Proteomes" id="UP001589646"/>
    </source>
</evidence>
<evidence type="ECO:0008006" key="4">
    <source>
        <dbReference type="Google" id="ProtNLM"/>
    </source>
</evidence>
<feature type="transmembrane region" description="Helical" evidence="1">
    <location>
        <begin position="397"/>
        <end position="417"/>
    </location>
</feature>
<dbReference type="SUPFAM" id="SSF110296">
    <property type="entry name" value="Oligoxyloglucan reducing end-specific cellobiohydrolase"/>
    <property type="match status" value="1"/>
</dbReference>
<accession>A0ABV5PWR9</accession>
<feature type="transmembrane region" description="Helical" evidence="1">
    <location>
        <begin position="365"/>
        <end position="390"/>
    </location>
</feature>
<keyword evidence="1" id="KW-0472">Membrane</keyword>
<protein>
    <recommendedName>
        <fullName evidence="4">Exo-alpha-sialidase</fullName>
    </recommendedName>
</protein>
<keyword evidence="3" id="KW-1185">Reference proteome</keyword>
<keyword evidence="1" id="KW-1133">Transmembrane helix</keyword>
<gene>
    <name evidence="2" type="ORF">ACFFRN_12855</name>
</gene>
<keyword evidence="1" id="KW-0812">Transmembrane</keyword>
<reference evidence="2 3" key="1">
    <citation type="submission" date="2024-09" db="EMBL/GenBank/DDBJ databases">
        <authorList>
            <person name="Sun Q."/>
            <person name="Mori K."/>
        </authorList>
    </citation>
    <scope>NUCLEOTIDE SEQUENCE [LARGE SCALE GENOMIC DNA]</scope>
    <source>
        <strain evidence="2 3">JCM 3323</strain>
    </source>
</reference>
<evidence type="ECO:0000256" key="1">
    <source>
        <dbReference type="SAM" id="Phobius"/>
    </source>
</evidence>
<dbReference type="EMBL" id="JBHMCE010000004">
    <property type="protein sequence ID" value="MFB9527503.1"/>
    <property type="molecule type" value="Genomic_DNA"/>
</dbReference>